<keyword evidence="2" id="KW-0238">DNA-binding</keyword>
<feature type="domain" description="Transcription factor LuxR-like autoinducer-binding" evidence="4">
    <location>
        <begin position="20"/>
        <end position="162"/>
    </location>
</feature>
<dbReference type="Gene3D" id="3.30.450.80">
    <property type="entry name" value="Transcription factor LuxR-like, autoinducer-binding domain"/>
    <property type="match status" value="1"/>
</dbReference>
<dbReference type="RefSeq" id="WP_380888087.1">
    <property type="nucleotide sequence ID" value="NZ_JBHUDY010000001.1"/>
</dbReference>
<dbReference type="Gene3D" id="1.10.10.10">
    <property type="entry name" value="Winged helix-like DNA-binding domain superfamily/Winged helix DNA-binding domain"/>
    <property type="match status" value="1"/>
</dbReference>
<accession>A0ABW4I205</accession>
<dbReference type="SUPFAM" id="SSF75516">
    <property type="entry name" value="Pheromone-binding domain of LuxR-like quorum-sensing transcription factors"/>
    <property type="match status" value="1"/>
</dbReference>
<gene>
    <name evidence="5" type="ORF">ACFSCW_06745</name>
</gene>
<reference evidence="6" key="1">
    <citation type="journal article" date="2019" name="Int. J. Syst. Evol. Microbiol.">
        <title>The Global Catalogue of Microorganisms (GCM) 10K type strain sequencing project: providing services to taxonomists for standard genome sequencing and annotation.</title>
        <authorList>
            <consortium name="The Broad Institute Genomics Platform"/>
            <consortium name="The Broad Institute Genome Sequencing Center for Infectious Disease"/>
            <person name="Wu L."/>
            <person name="Ma J."/>
        </authorList>
    </citation>
    <scope>NUCLEOTIDE SEQUENCE [LARGE SCALE GENOMIC DNA]</scope>
    <source>
        <strain evidence="6">CGMCC 1.16275</strain>
    </source>
</reference>
<protein>
    <submittedName>
        <fullName evidence="5">Autoinducer binding domain-containing protein</fullName>
    </submittedName>
</protein>
<name>A0ABW4I205_9SPHN</name>
<evidence type="ECO:0000313" key="5">
    <source>
        <dbReference type="EMBL" id="MFD1611497.1"/>
    </source>
</evidence>
<dbReference type="InterPro" id="IPR036693">
    <property type="entry name" value="TF_LuxR_autoind-bd_dom_sf"/>
</dbReference>
<evidence type="ECO:0000259" key="4">
    <source>
        <dbReference type="Pfam" id="PF03472"/>
    </source>
</evidence>
<dbReference type="InterPro" id="IPR016032">
    <property type="entry name" value="Sig_transdc_resp-reg_C-effctor"/>
</dbReference>
<keyword evidence="1" id="KW-0805">Transcription regulation</keyword>
<dbReference type="Pfam" id="PF03472">
    <property type="entry name" value="Autoind_bind"/>
    <property type="match status" value="1"/>
</dbReference>
<dbReference type="SUPFAM" id="SSF46894">
    <property type="entry name" value="C-terminal effector domain of the bipartite response regulators"/>
    <property type="match status" value="1"/>
</dbReference>
<dbReference type="EMBL" id="JBHUDY010000001">
    <property type="protein sequence ID" value="MFD1611497.1"/>
    <property type="molecule type" value="Genomic_DNA"/>
</dbReference>
<evidence type="ECO:0000256" key="3">
    <source>
        <dbReference type="ARBA" id="ARBA00023163"/>
    </source>
</evidence>
<evidence type="ECO:0000256" key="2">
    <source>
        <dbReference type="ARBA" id="ARBA00023125"/>
    </source>
</evidence>
<dbReference type="InterPro" id="IPR036388">
    <property type="entry name" value="WH-like_DNA-bd_sf"/>
</dbReference>
<dbReference type="Proteomes" id="UP001597115">
    <property type="component" value="Unassembled WGS sequence"/>
</dbReference>
<proteinExistence type="predicted"/>
<keyword evidence="6" id="KW-1185">Reference proteome</keyword>
<evidence type="ECO:0000313" key="6">
    <source>
        <dbReference type="Proteomes" id="UP001597115"/>
    </source>
</evidence>
<sequence length="223" mass="24341">MTIVSCLDALLSNFQTARTESDLHAALEFATCTLGFSGFAMGHHVDLARPPEDAISLSTYDKSWVSHHVGRRYYSDDPIHIASTKTVVGFLWRDVGNFIRLTPRHKQILTEAAAFGLGEGFTVPVYLPGEYHGTCSFSARSLDNLIPDALAVAQLCGTFAFETGRRIMRARSSIAIEPAPILTDRQHDALTLVGRGKTDPEIGHILGVSRATAHEHVEAVRNA</sequence>
<comment type="caution">
    <text evidence="5">The sequence shown here is derived from an EMBL/GenBank/DDBJ whole genome shotgun (WGS) entry which is preliminary data.</text>
</comment>
<keyword evidence="3" id="KW-0804">Transcription</keyword>
<dbReference type="InterPro" id="IPR005143">
    <property type="entry name" value="TF_LuxR_autoind-bd_dom"/>
</dbReference>
<organism evidence="5 6">
    <name type="scientific">Sphingomonas tabacisoli</name>
    <dbReference type="NCBI Taxonomy" id="2249466"/>
    <lineage>
        <taxon>Bacteria</taxon>
        <taxon>Pseudomonadati</taxon>
        <taxon>Pseudomonadota</taxon>
        <taxon>Alphaproteobacteria</taxon>
        <taxon>Sphingomonadales</taxon>
        <taxon>Sphingomonadaceae</taxon>
        <taxon>Sphingomonas</taxon>
    </lineage>
</organism>
<evidence type="ECO:0000256" key="1">
    <source>
        <dbReference type="ARBA" id="ARBA00023015"/>
    </source>
</evidence>